<dbReference type="Proteomes" id="UP001597304">
    <property type="component" value="Unassembled WGS sequence"/>
</dbReference>
<sequence length="251" mass="27398">MTTATRRTGFTDAALVRLLASWGVQPADGPPSDFHDQLSGWLRWTDAQPLFAALQEPLTVAPLSDDEDASADSAEADSQAVHALLTRTLTEDAPWREAAAPRRRSATSGWIATSAPAPTEMAFDFPTYRRHVVAQQQSMEDRIAPLRARLRRALELRSPAHARMAALDAVMERMLGAPESRLLDALPGLLDKRFAQLRAAAADDAPTTSSWQAGFQHDLEAALHAELDLRWHPIRALLAALHTPDHANAVA</sequence>
<dbReference type="InterPro" id="IPR021783">
    <property type="entry name" value="DUF3348"/>
</dbReference>
<dbReference type="EMBL" id="JBHUEJ010000045">
    <property type="protein sequence ID" value="MFD1712555.1"/>
    <property type="molecule type" value="Genomic_DNA"/>
</dbReference>
<dbReference type="RefSeq" id="WP_147913540.1">
    <property type="nucleotide sequence ID" value="NZ_JBHUEJ010000045.1"/>
</dbReference>
<comment type="caution">
    <text evidence="1">The sequence shown here is derived from an EMBL/GenBank/DDBJ whole genome shotgun (WGS) entry which is preliminary data.</text>
</comment>
<proteinExistence type="predicted"/>
<gene>
    <name evidence="1" type="ORF">ACFSF0_18315</name>
</gene>
<reference evidence="2" key="1">
    <citation type="journal article" date="2019" name="Int. J. Syst. Evol. Microbiol.">
        <title>The Global Catalogue of Microorganisms (GCM) 10K type strain sequencing project: providing services to taxonomists for standard genome sequencing and annotation.</title>
        <authorList>
            <consortium name="The Broad Institute Genomics Platform"/>
            <consortium name="The Broad Institute Genome Sequencing Center for Infectious Disease"/>
            <person name="Wu L."/>
            <person name="Ma J."/>
        </authorList>
    </citation>
    <scope>NUCLEOTIDE SEQUENCE [LARGE SCALE GENOMIC DNA]</scope>
    <source>
        <strain evidence="2">LMG 29247</strain>
    </source>
</reference>
<name>A0ABW4L1N0_9BURK</name>
<evidence type="ECO:0000313" key="2">
    <source>
        <dbReference type="Proteomes" id="UP001597304"/>
    </source>
</evidence>
<protein>
    <submittedName>
        <fullName evidence="1">DUF3348 family protein</fullName>
    </submittedName>
</protein>
<organism evidence="1 2">
    <name type="scientific">Ottowia flava</name>
    <dbReference type="NCBI Taxonomy" id="2675430"/>
    <lineage>
        <taxon>Bacteria</taxon>
        <taxon>Pseudomonadati</taxon>
        <taxon>Pseudomonadota</taxon>
        <taxon>Betaproteobacteria</taxon>
        <taxon>Burkholderiales</taxon>
        <taxon>Comamonadaceae</taxon>
        <taxon>Ottowia</taxon>
    </lineage>
</organism>
<accession>A0ABW4L1N0</accession>
<keyword evidence="2" id="KW-1185">Reference proteome</keyword>
<evidence type="ECO:0000313" key="1">
    <source>
        <dbReference type="EMBL" id="MFD1712555.1"/>
    </source>
</evidence>
<dbReference type="Pfam" id="PF11828">
    <property type="entry name" value="DUF3348"/>
    <property type="match status" value="1"/>
</dbReference>